<evidence type="ECO:0000256" key="6">
    <source>
        <dbReference type="SAM" id="Phobius"/>
    </source>
</evidence>
<feature type="repeat" description="TPR" evidence="5">
    <location>
        <begin position="720"/>
        <end position="753"/>
    </location>
</feature>
<feature type="transmembrane region" description="Helical" evidence="6">
    <location>
        <begin position="564"/>
        <end position="581"/>
    </location>
</feature>
<dbReference type="Gene3D" id="1.25.40.10">
    <property type="entry name" value="Tetratricopeptide repeat domain"/>
    <property type="match status" value="1"/>
</dbReference>
<dbReference type="EMBL" id="VTPS01000006">
    <property type="protein sequence ID" value="TZE82464.1"/>
    <property type="molecule type" value="Genomic_DNA"/>
</dbReference>
<dbReference type="InterPro" id="IPR011990">
    <property type="entry name" value="TPR-like_helical_dom_sf"/>
</dbReference>
<organism evidence="8 9">
    <name type="scientific">Calorimonas adulescens</name>
    <dbReference type="NCBI Taxonomy" id="2606906"/>
    <lineage>
        <taxon>Bacteria</taxon>
        <taxon>Bacillati</taxon>
        <taxon>Bacillota</taxon>
        <taxon>Clostridia</taxon>
        <taxon>Thermoanaerobacterales</taxon>
        <taxon>Thermoanaerobacteraceae</taxon>
        <taxon>Calorimonas</taxon>
    </lineage>
</organism>
<proteinExistence type="predicted"/>
<dbReference type="Gene3D" id="2.60.120.260">
    <property type="entry name" value="Galactose-binding domain-like"/>
    <property type="match status" value="1"/>
</dbReference>
<comment type="subcellular location">
    <subcellularLocation>
        <location evidence="1">Membrane</location>
        <topology evidence="1">Multi-pass membrane protein</topology>
    </subcellularLocation>
</comment>
<dbReference type="InterPro" id="IPR019734">
    <property type="entry name" value="TPR_rpt"/>
</dbReference>
<feature type="transmembrane region" description="Helical" evidence="6">
    <location>
        <begin position="86"/>
        <end position="104"/>
    </location>
</feature>
<dbReference type="SUPFAM" id="SSF48452">
    <property type="entry name" value="TPR-like"/>
    <property type="match status" value="1"/>
</dbReference>
<feature type="transmembrane region" description="Helical" evidence="6">
    <location>
        <begin position="283"/>
        <end position="304"/>
    </location>
</feature>
<feature type="transmembrane region" description="Helical" evidence="6">
    <location>
        <begin position="206"/>
        <end position="224"/>
    </location>
</feature>
<keyword evidence="9" id="KW-1185">Reference proteome</keyword>
<dbReference type="PANTHER" id="PTHR37422">
    <property type="entry name" value="TEICHURONIC ACID BIOSYNTHESIS PROTEIN TUAE"/>
    <property type="match status" value="1"/>
</dbReference>
<feature type="transmembrane region" description="Helical" evidence="6">
    <location>
        <begin position="626"/>
        <end position="646"/>
    </location>
</feature>
<sequence>MAGPRADKKNAKKKPDKRDRIKRTYNTAPLHWIVVAGIVSVLILSPFFRGLYFNYELLYFQIAVGVLFLIYSVKKYLDGTVLFKDTAVLFGLILTLCYLISFAFAANYRLAFGTVLKYFTYAFLMMMAAGEIEDRRDIYIVLNGIIIAGVAVAVAGIGSAAGTFNINGGFVGGRINSTLQYPNTLASLMMAVYFIAIALMGETDKLYMKVIYAGAAYTLFHTFIFTYSRGAWVMFPVLALLFVILSKERWMETLINGILTIAPIVITLQGFGSAIAEAPPAGAWRWFFIGLIASLVLGLLAYVVDRFAGKVDRKKAAAAFAVLLIAACIAGYTAMTSTMPLAYSNDTDKDTWQQIIRYVDVKPDTGYTLEVKVQCENRSDKPWAYQVLIESIDGMGVASNITAYNPKAESGTAVIDFKTFPDTRRLRIYFRNLYAGTSVTFSGAALKGGGQEISIPLRYRYIPESLVTRMQDITLSTQSSSERLIFYRDAFKMFKASPVFGFGGGGWQAAYFAFQSYMYWTTQAHNYFAQIMVETGILGLAALAGLLLSLLYVSYRIWKGTEDVYLFLAPFMAVLSLYAHSAMDFDLSLSAVSFMLWTLMGVILSEGRVYSIDVGRMRLGINFRPAYGVVLSVIMVMISSGLSYALSSALKGSDEAKRGDLDKAIYYYSKAVTFDRLNPDYRADYSKILMTAGDNEKDRGKIDRARGMIESAVTLSRYDSSLYAQLAAFYLSHGIIDEGLEAVEKSVEVQPFRPQNYTQKADAYYKVGMAYLNEDKKDEARKYFEAVSNMRKEIQGVNKKALKPMDLLPETVNYIERADYVLANIDSRGAALMADRVLLNSRFDIDINGDNTPDFWRVAQGKDSELTAEFKDGQAAVKNSGKGEGFLIRDSLTLEPDTKYALVFLAKGTVKPAAFEVFVLSPSGENVQFNANNIQLTDKTQVYNYEFTTTGDIKPGNQYIRFDHNGNDPGEIDISSVMLIKLD</sequence>
<feature type="repeat" description="TPR" evidence="5">
    <location>
        <begin position="761"/>
        <end position="794"/>
    </location>
</feature>
<dbReference type="Proteomes" id="UP000322976">
    <property type="component" value="Unassembled WGS sequence"/>
</dbReference>
<dbReference type="GO" id="GO:0016020">
    <property type="term" value="C:membrane"/>
    <property type="evidence" value="ECO:0007669"/>
    <property type="project" value="UniProtKB-SubCell"/>
</dbReference>
<evidence type="ECO:0000313" key="8">
    <source>
        <dbReference type="EMBL" id="TZE82464.1"/>
    </source>
</evidence>
<feature type="transmembrane region" description="Helical" evidence="6">
    <location>
        <begin position="587"/>
        <end position="605"/>
    </location>
</feature>
<feature type="transmembrane region" description="Helical" evidence="6">
    <location>
        <begin position="110"/>
        <end position="128"/>
    </location>
</feature>
<dbReference type="InterPro" id="IPR007016">
    <property type="entry name" value="O-antigen_ligase-rel_domated"/>
</dbReference>
<comment type="caution">
    <text evidence="8">The sequence shown here is derived from an EMBL/GenBank/DDBJ whole genome shotgun (WGS) entry which is preliminary data.</text>
</comment>
<keyword evidence="5" id="KW-0802">TPR repeat</keyword>
<feature type="transmembrane region" description="Helical" evidence="6">
    <location>
        <begin position="140"/>
        <end position="161"/>
    </location>
</feature>
<keyword evidence="3 6" id="KW-1133">Transmembrane helix</keyword>
<evidence type="ECO:0000256" key="4">
    <source>
        <dbReference type="ARBA" id="ARBA00023136"/>
    </source>
</evidence>
<reference evidence="8 9" key="1">
    <citation type="submission" date="2019-08" db="EMBL/GenBank/DDBJ databases">
        <title>Calorimonas adulescens gen. nov., sp. nov., an anaerobic thermophilic bacterium from Sakhalin hot spring.</title>
        <authorList>
            <person name="Khomyakova M.A."/>
            <person name="Merkel A.Y."/>
            <person name="Novikov A."/>
            <person name="Bonch-Osmolovskaya E.A."/>
            <person name="Slobodkin A.I."/>
        </authorList>
    </citation>
    <scope>NUCLEOTIDE SEQUENCE [LARGE SCALE GENOMIC DNA]</scope>
    <source>
        <strain evidence="8 9">A05MB</strain>
    </source>
</reference>
<dbReference type="InterPro" id="IPR008979">
    <property type="entry name" value="Galactose-bd-like_sf"/>
</dbReference>
<feature type="transmembrane region" description="Helical" evidence="6">
    <location>
        <begin position="57"/>
        <end position="74"/>
    </location>
</feature>
<evidence type="ECO:0000256" key="5">
    <source>
        <dbReference type="PROSITE-ProRule" id="PRU00339"/>
    </source>
</evidence>
<dbReference type="Pfam" id="PF13181">
    <property type="entry name" value="TPR_8"/>
    <property type="match status" value="1"/>
</dbReference>
<feature type="transmembrane region" description="Helical" evidence="6">
    <location>
        <begin position="181"/>
        <end position="199"/>
    </location>
</feature>
<dbReference type="AlphaFoldDB" id="A0A5D8QE58"/>
<feature type="transmembrane region" description="Helical" evidence="6">
    <location>
        <begin position="253"/>
        <end position="271"/>
    </location>
</feature>
<gene>
    <name evidence="8" type="ORF">FWJ32_05515</name>
</gene>
<feature type="transmembrane region" description="Helical" evidence="6">
    <location>
        <begin position="30"/>
        <end position="51"/>
    </location>
</feature>
<protein>
    <recommendedName>
        <fullName evidence="7">O-antigen ligase-related domain-containing protein</fullName>
    </recommendedName>
</protein>
<dbReference type="Pfam" id="PF04932">
    <property type="entry name" value="Wzy_C"/>
    <property type="match status" value="1"/>
</dbReference>
<evidence type="ECO:0000256" key="3">
    <source>
        <dbReference type="ARBA" id="ARBA00022989"/>
    </source>
</evidence>
<name>A0A5D8QE58_9THEO</name>
<feature type="domain" description="O-antigen ligase-related" evidence="7">
    <location>
        <begin position="474"/>
        <end position="543"/>
    </location>
</feature>
<evidence type="ECO:0000256" key="2">
    <source>
        <dbReference type="ARBA" id="ARBA00022692"/>
    </source>
</evidence>
<keyword evidence="4 6" id="KW-0472">Membrane</keyword>
<feature type="transmembrane region" description="Helical" evidence="6">
    <location>
        <begin position="527"/>
        <end position="552"/>
    </location>
</feature>
<evidence type="ECO:0000256" key="1">
    <source>
        <dbReference type="ARBA" id="ARBA00004141"/>
    </source>
</evidence>
<dbReference type="SMART" id="SM00028">
    <property type="entry name" value="TPR"/>
    <property type="match status" value="3"/>
</dbReference>
<accession>A0A5D8QE58</accession>
<evidence type="ECO:0000313" key="9">
    <source>
        <dbReference type="Proteomes" id="UP000322976"/>
    </source>
</evidence>
<keyword evidence="2 6" id="KW-0812">Transmembrane</keyword>
<dbReference type="InterPro" id="IPR051533">
    <property type="entry name" value="WaaL-like"/>
</dbReference>
<feature type="transmembrane region" description="Helical" evidence="6">
    <location>
        <begin position="230"/>
        <end position="246"/>
    </location>
</feature>
<dbReference type="RefSeq" id="WP_149544976.1">
    <property type="nucleotide sequence ID" value="NZ_VTPS01000006.1"/>
</dbReference>
<evidence type="ECO:0000259" key="7">
    <source>
        <dbReference type="Pfam" id="PF04932"/>
    </source>
</evidence>
<dbReference type="SUPFAM" id="SSF49785">
    <property type="entry name" value="Galactose-binding domain-like"/>
    <property type="match status" value="1"/>
</dbReference>
<dbReference type="PANTHER" id="PTHR37422:SF13">
    <property type="entry name" value="LIPOPOLYSACCHARIDE BIOSYNTHESIS PROTEIN PA4999-RELATED"/>
    <property type="match status" value="1"/>
</dbReference>
<dbReference type="PROSITE" id="PS50005">
    <property type="entry name" value="TPR"/>
    <property type="match status" value="2"/>
</dbReference>
<feature type="transmembrane region" description="Helical" evidence="6">
    <location>
        <begin position="316"/>
        <end position="335"/>
    </location>
</feature>